<dbReference type="SMART" id="SM00042">
    <property type="entry name" value="CUB"/>
    <property type="match status" value="27"/>
</dbReference>
<evidence type="ECO:0000256" key="7">
    <source>
        <dbReference type="ARBA" id="ARBA00022553"/>
    </source>
</evidence>
<evidence type="ECO:0000259" key="32">
    <source>
        <dbReference type="PROSITE" id="PS01180"/>
    </source>
</evidence>
<dbReference type="PANTHER" id="PTHR24251:SF30">
    <property type="entry name" value="MEMBRANE FRIZZLED-RELATED PROTEIN"/>
    <property type="match status" value="1"/>
</dbReference>
<dbReference type="PROSITE" id="PS00022">
    <property type="entry name" value="EGF_1"/>
    <property type="match status" value="4"/>
</dbReference>
<dbReference type="InterPro" id="IPR058030">
    <property type="entry name" value="TRIM8/14/16/25/29/45/65_CC"/>
</dbReference>
<feature type="domain" description="CUB" evidence="32">
    <location>
        <begin position="1439"/>
        <end position="1554"/>
    </location>
</feature>
<dbReference type="GO" id="GO:0016324">
    <property type="term" value="C:apical plasma membrane"/>
    <property type="evidence" value="ECO:0007669"/>
    <property type="project" value="UniProtKB-ARBA"/>
</dbReference>
<evidence type="ECO:0000256" key="8">
    <source>
        <dbReference type="ARBA" id="ARBA00022628"/>
    </source>
</evidence>
<evidence type="ECO:0000256" key="29">
    <source>
        <dbReference type="PROSITE-ProRule" id="PRU00076"/>
    </source>
</evidence>
<evidence type="ECO:0000259" key="33">
    <source>
        <dbReference type="PROSITE" id="PS50026"/>
    </source>
</evidence>
<evidence type="ECO:0000256" key="3">
    <source>
        <dbReference type="ARBA" id="ARBA00022448"/>
    </source>
</evidence>
<feature type="domain" description="CUB" evidence="32">
    <location>
        <begin position="2742"/>
        <end position="2859"/>
    </location>
</feature>
<feature type="domain" description="CUB" evidence="32">
    <location>
        <begin position="974"/>
        <end position="1087"/>
    </location>
</feature>
<evidence type="ECO:0000256" key="21">
    <source>
        <dbReference type="ARBA" id="ARBA00023221"/>
    </source>
</evidence>
<feature type="domain" description="CUB" evidence="32">
    <location>
        <begin position="2624"/>
        <end position="2740"/>
    </location>
</feature>
<feature type="domain" description="CUB" evidence="32">
    <location>
        <begin position="2506"/>
        <end position="2619"/>
    </location>
</feature>
<dbReference type="CDD" id="cd00041">
    <property type="entry name" value="CUB"/>
    <property type="match status" value="24"/>
</dbReference>
<evidence type="ECO:0000256" key="6">
    <source>
        <dbReference type="ARBA" id="ARBA00022548"/>
    </source>
</evidence>
<evidence type="ECO:0000256" key="28">
    <source>
        <dbReference type="PROSITE-ProRule" id="PRU00059"/>
    </source>
</evidence>
<comment type="subcellular location">
    <subcellularLocation>
        <location evidence="2">Cell membrane</location>
        <topology evidence="2">Peripheral membrane protein</topology>
    </subcellularLocation>
    <subcellularLocation>
        <location evidence="1">Endosome</location>
    </subcellularLocation>
    <subcellularLocation>
        <location evidence="24">Lysosome membrane</location>
        <topology evidence="24">Peripheral membrane protein</topology>
    </subcellularLocation>
</comment>
<keyword evidence="8" id="KW-0846">Cobalamin</keyword>
<feature type="disulfide bond" evidence="28">
    <location>
        <begin position="3080"/>
        <end position="3107"/>
    </location>
</feature>
<feature type="domain" description="CUB" evidence="32">
    <location>
        <begin position="2271"/>
        <end position="2388"/>
    </location>
</feature>
<reference evidence="34" key="1">
    <citation type="journal article" date="2023" name="Science">
        <title>Genome structures resolve the early diversification of teleost fishes.</title>
        <authorList>
            <person name="Parey E."/>
            <person name="Louis A."/>
            <person name="Montfort J."/>
            <person name="Bouchez O."/>
            <person name="Roques C."/>
            <person name="Iampietro C."/>
            <person name="Lluch J."/>
            <person name="Castinel A."/>
            <person name="Donnadieu C."/>
            <person name="Desvignes T."/>
            <person name="Floi Bucao C."/>
            <person name="Jouanno E."/>
            <person name="Wen M."/>
            <person name="Mejri S."/>
            <person name="Dirks R."/>
            <person name="Jansen H."/>
            <person name="Henkel C."/>
            <person name="Chen W.J."/>
            <person name="Zahm M."/>
            <person name="Cabau C."/>
            <person name="Klopp C."/>
            <person name="Thompson A.W."/>
            <person name="Robinson-Rechavi M."/>
            <person name="Braasch I."/>
            <person name="Lecointre G."/>
            <person name="Bobe J."/>
            <person name="Postlethwait J.H."/>
            <person name="Berthelot C."/>
            <person name="Roest Crollius H."/>
            <person name="Guiguen Y."/>
        </authorList>
    </citation>
    <scope>NUCLEOTIDE SEQUENCE</scope>
    <source>
        <strain evidence="34">Concon-B</strain>
    </source>
</reference>
<evidence type="ECO:0000256" key="27">
    <source>
        <dbReference type="ARBA" id="ARBA00049703"/>
    </source>
</evidence>
<dbReference type="SUPFAM" id="SSF49899">
    <property type="entry name" value="Concanavalin A-like lectins/glucanases"/>
    <property type="match status" value="2"/>
</dbReference>
<dbReference type="FunFam" id="2.10.25.10:FF:000260">
    <property type="entry name" value="Notch receptor 4"/>
    <property type="match status" value="1"/>
</dbReference>
<accession>A0A9Q1I4H4</accession>
<evidence type="ECO:0000256" key="30">
    <source>
        <dbReference type="SAM" id="Coils"/>
    </source>
</evidence>
<dbReference type="GO" id="GO:0015031">
    <property type="term" value="P:protein transport"/>
    <property type="evidence" value="ECO:0007669"/>
    <property type="project" value="UniProtKB-KW"/>
</dbReference>
<evidence type="ECO:0000256" key="26">
    <source>
        <dbReference type="ARBA" id="ARBA00049611"/>
    </source>
</evidence>
<feature type="domain" description="CUB" evidence="32">
    <location>
        <begin position="2037"/>
        <end position="2150"/>
    </location>
</feature>
<dbReference type="Gene3D" id="2.60.120.290">
    <property type="entry name" value="Spermadhesin, CUB domain"/>
    <property type="match status" value="27"/>
</dbReference>
<feature type="domain" description="CUB" evidence="32">
    <location>
        <begin position="3080"/>
        <end position="3193"/>
    </location>
</feature>
<comment type="caution">
    <text evidence="29">Lacks conserved residue(s) required for the propagation of feature annotation.</text>
</comment>
<feature type="disulfide bond" evidence="29">
    <location>
        <begin position="488"/>
        <end position="497"/>
    </location>
</feature>
<feature type="region of interest" description="Disordered" evidence="31">
    <location>
        <begin position="2865"/>
        <end position="2886"/>
    </location>
</feature>
<feature type="domain" description="CUB" evidence="32">
    <location>
        <begin position="1210"/>
        <end position="1322"/>
    </location>
</feature>
<dbReference type="InterPro" id="IPR049883">
    <property type="entry name" value="NOTCH1_EGF-like"/>
</dbReference>
<dbReference type="FunFam" id="2.10.25.10:FF:000429">
    <property type="entry name" value="Cubilin"/>
    <property type="match status" value="1"/>
</dbReference>
<evidence type="ECO:0000313" key="34">
    <source>
        <dbReference type="EMBL" id="KAJ8279978.1"/>
    </source>
</evidence>
<feature type="domain" description="EGF-like" evidence="33">
    <location>
        <begin position="424"/>
        <end position="460"/>
    </location>
</feature>
<dbReference type="GO" id="GO:0008203">
    <property type="term" value="P:cholesterol metabolic process"/>
    <property type="evidence" value="ECO:0007669"/>
    <property type="project" value="UniProtKB-KW"/>
</dbReference>
<dbReference type="FunFam" id="2.10.25.10:FF:000143">
    <property type="entry name" value="Protein crumbs 1"/>
    <property type="match status" value="2"/>
</dbReference>
<feature type="domain" description="CUB" evidence="32">
    <location>
        <begin position="628"/>
        <end position="740"/>
    </location>
</feature>
<keyword evidence="5 29" id="KW-0245">EGF-like domain</keyword>
<feature type="domain" description="CUB" evidence="32">
    <location>
        <begin position="2859"/>
        <end position="2966"/>
    </location>
</feature>
<keyword evidence="30" id="KW-0175">Coiled coil</keyword>
<keyword evidence="9" id="KW-0165">Cleavage on pair of basic residues</keyword>
<feature type="domain" description="EGF-like" evidence="33">
    <location>
        <begin position="198"/>
        <end position="239"/>
    </location>
</feature>
<evidence type="ECO:0000313" key="35">
    <source>
        <dbReference type="Proteomes" id="UP001152803"/>
    </source>
</evidence>
<keyword evidence="3" id="KW-0813">Transport</keyword>
<dbReference type="GO" id="GO:0031419">
    <property type="term" value="F:cobalamin binding"/>
    <property type="evidence" value="ECO:0007669"/>
    <property type="project" value="UniProtKB-KW"/>
</dbReference>
<gene>
    <name evidence="34" type="ORF">COCON_G00070440</name>
</gene>
<feature type="coiled-coil region" evidence="30">
    <location>
        <begin position="3729"/>
        <end position="3763"/>
    </location>
</feature>
<feature type="disulfide bond" evidence="29">
    <location>
        <begin position="186"/>
        <end position="195"/>
    </location>
</feature>
<dbReference type="CDD" id="cd16040">
    <property type="entry name" value="SPRY_PRY_SNTX"/>
    <property type="match status" value="1"/>
</dbReference>
<dbReference type="Pfam" id="PF07645">
    <property type="entry name" value="EGF_CA"/>
    <property type="match status" value="2"/>
</dbReference>
<feature type="domain" description="CUB" evidence="32">
    <location>
        <begin position="1683"/>
        <end position="1799"/>
    </location>
</feature>
<dbReference type="CDD" id="cd22201">
    <property type="entry name" value="cubilin_NTD"/>
    <property type="match status" value="1"/>
</dbReference>
<evidence type="ECO:0000256" key="10">
    <source>
        <dbReference type="ARBA" id="ARBA00022723"/>
    </source>
</evidence>
<dbReference type="Pfam" id="PF13765">
    <property type="entry name" value="PRY"/>
    <property type="match status" value="1"/>
</dbReference>
<dbReference type="InterPro" id="IPR018097">
    <property type="entry name" value="EGF_Ca-bd_CS"/>
</dbReference>
<evidence type="ECO:0000256" key="13">
    <source>
        <dbReference type="ARBA" id="ARBA00022753"/>
    </source>
</evidence>
<dbReference type="PROSITE" id="PS01180">
    <property type="entry name" value="CUB"/>
    <property type="match status" value="27"/>
</dbReference>
<dbReference type="InterPro" id="IPR013320">
    <property type="entry name" value="ConA-like_dom_sf"/>
</dbReference>
<keyword evidence="7" id="KW-0597">Phosphoprotein</keyword>
<dbReference type="Pfam" id="PF00431">
    <property type="entry name" value="CUB"/>
    <property type="match status" value="27"/>
</dbReference>
<feature type="domain" description="CUB" evidence="32">
    <location>
        <begin position="504"/>
        <end position="571"/>
    </location>
</feature>
<comment type="caution">
    <text evidence="34">The sequence shown here is derived from an EMBL/GenBank/DDBJ whole genome shotgun (WGS) entry which is preliminary data.</text>
</comment>
<keyword evidence="18 29" id="KW-1015">Disulfide bond</keyword>
<dbReference type="FunFam" id="2.60.120.290:FF:000013">
    <property type="entry name" value="Membrane frizzled-related protein"/>
    <property type="match status" value="15"/>
</dbReference>
<dbReference type="PROSITE" id="PS50026">
    <property type="entry name" value="EGF_3"/>
    <property type="match status" value="4"/>
</dbReference>
<feature type="disulfide bond" evidence="28">
    <location>
        <begin position="2390"/>
        <end position="2417"/>
    </location>
</feature>
<dbReference type="Pfam" id="PF00008">
    <property type="entry name" value="EGF"/>
    <property type="match status" value="3"/>
</dbReference>
<keyword evidence="13" id="KW-0967">Endosome</keyword>
<evidence type="ECO:0000256" key="14">
    <source>
        <dbReference type="ARBA" id="ARBA00022837"/>
    </source>
</evidence>
<dbReference type="SMART" id="SM00589">
    <property type="entry name" value="PRY"/>
    <property type="match status" value="1"/>
</dbReference>
<feature type="domain" description="CUB" evidence="32">
    <location>
        <begin position="2967"/>
        <end position="3078"/>
    </location>
</feature>
<dbReference type="PROSITE" id="PS00010">
    <property type="entry name" value="ASX_HYDROXYL"/>
    <property type="match status" value="3"/>
</dbReference>
<feature type="domain" description="CUB" evidence="32">
    <location>
        <begin position="1569"/>
        <end position="1682"/>
    </location>
</feature>
<evidence type="ECO:0000256" key="20">
    <source>
        <dbReference type="ARBA" id="ARBA00023180"/>
    </source>
</evidence>
<feature type="domain" description="CUB" evidence="32">
    <location>
        <begin position="3559"/>
        <end position="3635"/>
    </location>
</feature>
<feature type="domain" description="CUB" evidence="32">
    <location>
        <begin position="1323"/>
        <end position="1437"/>
    </location>
</feature>
<keyword evidence="22" id="KW-0458">Lysosome</keyword>
<feature type="domain" description="CUB" evidence="32">
    <location>
        <begin position="1803"/>
        <end position="1915"/>
    </location>
</feature>
<keyword evidence="23" id="KW-0170">Cobalt</keyword>
<feature type="compositionally biased region" description="Basic and acidic residues" evidence="31">
    <location>
        <begin position="87"/>
        <end position="98"/>
    </location>
</feature>
<evidence type="ECO:0000256" key="9">
    <source>
        <dbReference type="ARBA" id="ARBA00022685"/>
    </source>
</evidence>
<dbReference type="Gene3D" id="2.10.25.10">
    <property type="entry name" value="Laminin"/>
    <property type="match status" value="6"/>
</dbReference>
<evidence type="ECO:0000256" key="12">
    <source>
        <dbReference type="ARBA" id="ARBA00022737"/>
    </source>
</evidence>
<evidence type="ECO:0000256" key="23">
    <source>
        <dbReference type="ARBA" id="ARBA00023285"/>
    </source>
</evidence>
<feature type="domain" description="CUB" evidence="32">
    <location>
        <begin position="2151"/>
        <end position="2267"/>
    </location>
</feature>
<keyword evidence="16" id="KW-0443">Lipid metabolism</keyword>
<dbReference type="PROSITE" id="PS01187">
    <property type="entry name" value="EGF_CA"/>
    <property type="match status" value="3"/>
</dbReference>
<keyword evidence="4" id="KW-1003">Cell membrane</keyword>
<comment type="subunit">
    <text evidence="27">Interacts with AMN. Component of the cubam complex composed of one CUBN trimer and one AMN chain. The cubam complex can dimerize. Interacts with LRP2 in a dual-receptor complex in a calcium-dependent manner. Found in a complex with PID1/PCLI1, LRP1 and CUBNI. Interacts with LRP1 and PID1/PCLI1.</text>
</comment>
<keyword evidence="6" id="KW-0153">Cholesterol metabolism</keyword>
<proteinExistence type="predicted"/>
<dbReference type="PROSITE" id="PS01186">
    <property type="entry name" value="EGF_2"/>
    <property type="match status" value="1"/>
</dbReference>
<name>A0A9Q1I4H4_CONCO</name>
<evidence type="ECO:0000256" key="17">
    <source>
        <dbReference type="ARBA" id="ARBA00023136"/>
    </source>
</evidence>
<feature type="domain" description="EGF-like" evidence="33">
    <location>
        <begin position="462"/>
        <end position="498"/>
    </location>
</feature>
<dbReference type="InterPro" id="IPR035914">
    <property type="entry name" value="Sperma_CUB_dom_sf"/>
</dbReference>
<evidence type="ECO:0000256" key="11">
    <source>
        <dbReference type="ARBA" id="ARBA00022729"/>
    </source>
</evidence>
<dbReference type="InterPro" id="IPR006574">
    <property type="entry name" value="PRY"/>
</dbReference>
<dbReference type="InterPro" id="IPR043136">
    <property type="entry name" value="B30.2/SPRY_sf"/>
</dbReference>
<keyword evidence="15" id="KW-0653">Protein transport</keyword>
<feature type="disulfide bond" evidence="29">
    <location>
        <begin position="450"/>
        <end position="459"/>
    </location>
</feature>
<dbReference type="OrthoDB" id="6022136at2759"/>
<feature type="domain" description="CUB" evidence="32">
    <location>
        <begin position="859"/>
        <end position="970"/>
    </location>
</feature>
<evidence type="ECO:0000256" key="31">
    <source>
        <dbReference type="SAM" id="MobiDB-lite"/>
    </source>
</evidence>
<evidence type="ECO:0000256" key="15">
    <source>
        <dbReference type="ARBA" id="ARBA00022927"/>
    </source>
</evidence>
<evidence type="ECO:0000256" key="25">
    <source>
        <dbReference type="ARBA" id="ARBA00023878"/>
    </source>
</evidence>
<dbReference type="Gene3D" id="2.60.120.920">
    <property type="match status" value="3"/>
</dbReference>
<feature type="coiled-coil region" evidence="30">
    <location>
        <begin position="4401"/>
        <end position="4435"/>
    </location>
</feature>
<evidence type="ECO:0000256" key="24">
    <source>
        <dbReference type="ARBA" id="ARBA00023765"/>
    </source>
</evidence>
<dbReference type="InterPro" id="IPR001881">
    <property type="entry name" value="EGF-like_Ca-bd_dom"/>
</dbReference>
<keyword evidence="17" id="KW-0472">Membrane</keyword>
<evidence type="ECO:0000256" key="22">
    <source>
        <dbReference type="ARBA" id="ARBA00023228"/>
    </source>
</evidence>
<keyword evidence="19" id="KW-1207">Sterol metabolism</keyword>
<evidence type="ECO:0000256" key="18">
    <source>
        <dbReference type="ARBA" id="ARBA00023157"/>
    </source>
</evidence>
<keyword evidence="12" id="KW-0677">Repeat</keyword>
<dbReference type="FunFam" id="2.60.120.290:FF:000003">
    <property type="entry name" value="Neuropilin"/>
    <property type="match status" value="2"/>
</dbReference>
<feature type="disulfide bond" evidence="29">
    <location>
        <begin position="229"/>
        <end position="238"/>
    </location>
</feature>
<dbReference type="Pfam" id="PF12661">
    <property type="entry name" value="hEGF"/>
    <property type="match status" value="1"/>
</dbReference>
<dbReference type="FunFam" id="2.60.120.290:FF:000005">
    <property type="entry name" value="Procollagen C-endopeptidase enhancer 1"/>
    <property type="match status" value="5"/>
</dbReference>
<comment type="function">
    <text evidence="26">Endocytic receptor which plays a role in lipoprotein, vitamin and iron metabolism by facilitating their uptake. Acts together with LRP2 to mediate endocytosis of high-density lipoproteins, GC, hemoglobin, ALB, TF and SCGB1A1. Acts together with AMN to mediate endocytosis of the CBLIF-cobalamin complex. Binds to ALB, MB, Kappa and lambda-light chains, TF, hemoglobin, GC, SCGB1A1, APOA1, high density lipoprotein, and the CBLIF-cobalamin complex. Ligand binding requires calcium. Serves as important transporter in several absorptive epithelia, including intestine, renal proximal tubules and embryonic yolk sac. May play an important role in the development of the peri-implantation embryo through internalization of APOA1 and cholesterol. Binds to LGALS3 at the maternal-fetal interface.</text>
</comment>
<keyword evidence="10" id="KW-0479">Metal-binding</keyword>
<dbReference type="InterPro" id="IPR000742">
    <property type="entry name" value="EGF"/>
</dbReference>
<dbReference type="Proteomes" id="UP001152803">
    <property type="component" value="Unassembled WGS sequence"/>
</dbReference>
<feature type="coiled-coil region" evidence="30">
    <location>
        <begin position="4024"/>
        <end position="4119"/>
    </location>
</feature>
<feature type="domain" description="CUB" evidence="32">
    <location>
        <begin position="3450"/>
        <end position="3555"/>
    </location>
</feature>
<dbReference type="InterPro" id="IPR000859">
    <property type="entry name" value="CUB_dom"/>
</dbReference>
<evidence type="ECO:0000256" key="19">
    <source>
        <dbReference type="ARBA" id="ARBA00023166"/>
    </source>
</evidence>
<feature type="domain" description="CUB" evidence="32">
    <location>
        <begin position="3200"/>
        <end position="3316"/>
    </location>
</feature>
<dbReference type="InterPro" id="IPR013032">
    <property type="entry name" value="EGF-like_CS"/>
</dbReference>
<dbReference type="EMBL" id="JAFJMO010000004">
    <property type="protein sequence ID" value="KAJ8279978.1"/>
    <property type="molecule type" value="Genomic_DNA"/>
</dbReference>
<evidence type="ECO:0000256" key="2">
    <source>
        <dbReference type="ARBA" id="ARBA00004202"/>
    </source>
</evidence>
<dbReference type="PANTHER" id="PTHR24251">
    <property type="entry name" value="OVOCHYMASE-RELATED"/>
    <property type="match status" value="1"/>
</dbReference>
<feature type="domain" description="CUB" evidence="32">
    <location>
        <begin position="1920"/>
        <end position="2023"/>
    </location>
</feature>
<dbReference type="InterPro" id="IPR000152">
    <property type="entry name" value="EGF-type_Asp/Asn_hydroxyl_site"/>
</dbReference>
<dbReference type="SUPFAM" id="SSF49854">
    <property type="entry name" value="Spermadhesin, CUB domain"/>
    <property type="match status" value="27"/>
</dbReference>
<feature type="domain" description="CUB" evidence="32">
    <location>
        <begin position="2390"/>
        <end position="2502"/>
    </location>
</feature>
<evidence type="ECO:0000256" key="1">
    <source>
        <dbReference type="ARBA" id="ARBA00004177"/>
    </source>
</evidence>
<feature type="coiled-coil region" evidence="30">
    <location>
        <begin position="3857"/>
        <end position="3891"/>
    </location>
</feature>
<feature type="disulfide bond" evidence="28">
    <location>
        <begin position="1569"/>
        <end position="1596"/>
    </location>
</feature>
<dbReference type="CDD" id="cd00054">
    <property type="entry name" value="EGF_CA"/>
    <property type="match status" value="6"/>
</dbReference>
<feature type="domain" description="CUB" evidence="32">
    <location>
        <begin position="1093"/>
        <end position="1206"/>
    </location>
</feature>
<feature type="coiled-coil region" evidence="30">
    <location>
        <begin position="4343"/>
        <end position="4377"/>
    </location>
</feature>
<evidence type="ECO:0000256" key="4">
    <source>
        <dbReference type="ARBA" id="ARBA00022475"/>
    </source>
</evidence>
<keyword evidence="21" id="KW-0753">Steroid metabolism</keyword>
<dbReference type="GO" id="GO:0005768">
    <property type="term" value="C:endosome"/>
    <property type="evidence" value="ECO:0007669"/>
    <property type="project" value="UniProtKB-SubCell"/>
</dbReference>
<keyword evidence="14" id="KW-0106">Calcium</keyword>
<feature type="domain" description="EGF-like" evidence="33">
    <location>
        <begin position="160"/>
        <end position="196"/>
    </location>
</feature>
<dbReference type="SMART" id="SM00179">
    <property type="entry name" value="EGF_CA"/>
    <property type="match status" value="7"/>
</dbReference>
<dbReference type="Pfam" id="PF25600">
    <property type="entry name" value="TRIM_CC"/>
    <property type="match status" value="3"/>
</dbReference>
<protein>
    <recommendedName>
        <fullName evidence="25">Cubilin</fullName>
    </recommendedName>
</protein>
<keyword evidence="35" id="KW-1185">Reference proteome</keyword>
<sequence length="4606" mass="503895">MRRVNHPVIKCTGGRGVLLACGPRRGDGGKVRARPGRIRGATREERGTSVSAERLGATLSMARTRRLHRLIFGFLLLLSSQQCDSGEGARTRDTRDISNDQPRMVSDSGHLIFSTGEHKNIRFQTSGSGVVLVGNEDLTQLVNQVSTLESKVQTIEQTVQRKTCSSNPCQNGGTCLNLLDAFHCICPSNWQGPLCSNDMNECQVYTGTPLGCQNGATCVNTPGSYSCTCSAEWHGPHCTSRYDDCQAGGQDLCEHGLCIDSDRVTPNQPKYKCICDAGWASPTGSPACTQDVDECSLPSKPCSTNPPVQCFNTPGSFYCGSCPSGWQGSGYSCQDVDECSSNNGGCSTSPPVQCLNTMGSYHCGPCPPGYEGDGRTCTQASICTANNGGCHPLATCTATPAPYPPAPAPGYVGNGYGPAGCSQVSDVCQSNNPCVNGQCVSTTTGYVCTCDPGWAGTNCDQNVDECVSNPCQNGGTCVDGINGYTCTCTDHWTGPQCQTAQQACGGYLMGPTGTFSYPNSGQGYPHGRSCAWVIRVDPDKIIRITFPLFHLENSANCNYDFLQIHDGRAPGPTPRPLLRQQRPAGALQLPQCPVLLVPIRPLRHRGRLHCGLAWHQAISVLIFISPVCGGALTDLYGSINSPGYPGNYPPNRDCYWTVNANPGLLIHFAFATLSLEHHDNCHYDYLEIRDGLLSEDPVWGRFCSTVSPAPVQTTGPTAWVHFHSDSGVSDHGFHITYTTLPSAPGCGGTYTDSDGFITSPNWPDNYAHNRQCVYIIRQPAGEVVTLNFTHMDLETHSACAFDHVEVRDGIAETSALIGKYCSSTLPAPITSTSHSLWVRFKSDSSVSRAGFRATYGVGCGGTLSGSGQIRSPFYPNPYPHEKTCEWVITQPLGYVVTFSFLTFDIESSSGCRYDYLEVRDGSTANSPLIGRYCGNLVPDLVQSTQRSMFVRFWADGSINSHGFTAQYESTEGGCGDTLSAASGSFTSPGHPTDYPHGANCTWFISVTPGNIIRLSFTSFNLEFHHECRYDYVEVYDNGTAATGTKLGRYCGRSVPPSLTSTDSLMTILFVSDTSLATEGFSASYVTMDASTDCSEMFTSPTGVLSSPNYPQYYPSNRQCIFRITVGVNMQIMLNFTDFSLEGYTPHCNYDYLEIRDGGYETSPLIGMYCGNDRPPLLVSHSNRLWMKFRSDFSSTYRGFAAHWDGTQTGCGGSLTTVTGSFSSPNFPLPYHPNAECYWHIRVSAGSRILLQFGEFHLEASSSCSYDYLAVYDGNSTSAPVLAKLCGVVIPPVINSTREQMYIKLRTDNSVGAGGFLASYTQSCHGMVIANQTGGVIESPNYPNSYPDASSCSWTIHASMGNTINYTFQAFSLEHHSLCGYDYVKLYNGPDEQAPLIGTFCGNTPPPPNTTTSSSLHMVFKTDYSTGLSGFQMLWYQNGCGGDLSGPSGSFHSPGYPNRYPANRECIWYLRTGPGTSIQITIHEFDVEYHPDCSYDVLEVYGGPDLEAPRLAQLCTTRPPATPLHVSSTGNLVTVRFRSDTYVSGRGFNASWEEVQGAIHEPYHKVVGDCPSLSPKGRFTPSLHPATAPNYPDHSDCSWVINVDAGHRVLLNFSLLEIESHSSCVWDYVAVYDGPSEASPLLARVCGFSRPDPVTSTQSTISVRFRSDGSRNHKGFSARFSVLCGSTFVSDDVGGAFASPRYPYSYPPNMNCGWIIRAQEPFNHVTLSFTDFKVENRYGNCSSDYVEILDGDNYQAPSIGVYCGDEVPHPITSYSDAMVVKFISNQGYGEKGFRATHTASTSGCGGALHMESGAFNSPNFPGAYPPNLECVWTMTSSPGNRLQLSFISFQLQHSSGCSHDYLEIREGNSTGPLVDRLCGSSLPANYTSLVGHVLWAKFVSDSAISGAGFQATFSHHHGRVGAARIPLWPRTYPNNAHYRWTITVAGGYFIRLRFLEIDIEDVYNCYYDYLKVFDGPDVHSLPLGTFCGLAPPRPVGSSGSTLTVEFLSDTTVAGRGFLLEWTAVQSSGPLPTIAPGACGGALMPGDSPMFLFSPGWPESYAPYLECTWVIRSPDSTVELNLLSLNIEDDATCGYDSLVVRDGETNLSPLLATLCGRELPGPLHSSGDAMFLRFTSDGSVSGRGFNASYSKGCGGLLHADRGVISSPHYPQNYSPRLDCSWKVMVTPGFRVTATFQSPFQVQGYGTACSTGDYLELRNGPDASAPSLGGRLCGSTPPSVTQTTDNQLHVRFVSDDSNESSGFKLTFEAHSRACGGAIELSDSDPPGYIMSPNYPNNYPQNIDCVWVLTVPNGEAVQLDFQEEFFIEPWNGCPYDYLELRDGASYEADVIARLCGSELPSTQRSTGSVMKLRFRTDGSVTHRGFKAQYSIATCGGTYRGQSGTIRSPGFPNANYPDSSNCEWYLEGPTGHYLTLSYSHLDLQNTPNCASDYVEIREYNATGRLLGRHCGSRMPLTVETADSYAYVKFVSDASVNAAGFSLSFLASVEECGGDLNAMFGTISSPNYPNLYPHSRVCHWRITVPPGRRVTLTINDLRLEDHGFCAYDYVDVINGLVSNAPHLQRFCGTVAAGTQVRSSGNTMTVVFATDSSVSNGGFTADYSSNEEAVCGGILDNPAGGNFTSPGYGVGNYSNDLNCEWLIQNPRHVNSSIVVIVDDLHLEHHQTCEWDYIELRMGDSNGELLARFCGQTRPPIPLVVFTPELWVHFLSDQAVRDLGFKATYSFADCGGLQTGEGGMIASPGFPNNYPSPSRCAWLLEAPEGHTITLTFTYFQVEAHSKCSWDSLTIMNGGSPGSPLIGQYCGNTSPGTVQSGSNKLALVFLADHSVSREASRRPGCGGMIHADSGTIKSPGYPQNFPQTASAPGGSSGNEGYHLEMSFDGDFQIPDTSGQCQGSFVKVWSGHREVEDSLLVTGCGSTAPGPVVAPYNAVTARFQSSGAPGKGFSASFLSRCGANFTAPSGRVVSPNYPAHYPDRSNCNYLVEPGAQAVVLIKFRTFQVEAHSSCQYDGLKVYKGATKSSRLLATLCGNTIPGHYSNFGPMLLSFYSDSIFNDNGFLAEYTVIPCGGVFNSTGGSVSSPAVSLTDYHHNMNCTYHVIVGGNRIVELKFNTFHLEASSTCHYDYVAVYDGQNTLAPLLGKFCGREIPPTLRSLSNQLFIVFKTDSAVAALGWRATYMETLGPQQGCGGYLATPTGGFSSPDIDLDGRYESRVDCLWTIAMPTNKVVNLTFTSFLLESAFGGSCRYDYIKIFDGDNMNFPLVGTFCGSTVPAPFISSGNFLTVRFVTDSSVNLSGFNATYRAVDSKSPPSHLPSGGSVDLRRHPERHKLSPDHHLALLPQRLPRIHFLPLGSGRPAQESVRISVQQFRLHSSQSCDQNYLEMRDWPGGDYGQTHKFCGTDSHVPDFYSYGRTVHITFKSDTFAPGNGFSLTYQIAGCSRVYEQAYGFLKSPGWPGMYPHNMDCSTVLRAPQGSPISLFFHSFSLENHPTCSYDFLEHQLVLGTLCGNTLPDPVFPGANELLLRFKTDFSGVREGFEITWTSSPQGCGGTLYGDHGSFTSPDFPRTYGNGSSCEWVIRAPVGRAVTVTFAQFSVDDPGDCQNNFLRLYDGPDATGRPVGPYCGANHRPCGSQSHIPLYLRSSSLLSLPPSKPCSCPNPAPVQTLPPSKPCSSPSAPGCWDGFDHTGKHKLVKATGNLQEKICSHHDKLLEKQLGATQTKFQQRIQKKEKELQDLRQAVQSLKLNLAKTELLYIPAKSSPSIDLSLTVEDSPCAIKPLQLVQNAAAQVLDHSGLPALVTLRFPLYVHLAVELHRSAQAAVEDSERIFTVMFRSIERRRSEVKELIRDQEKAEVSRAEGLLERLEQEIAELRRRDAELKQLSHTEDHIHFLKSCQSLCAHPGPGDLPSITFSPHVSFVAVRKSVSELKERLEDACKVGLVKISESAVKEVPSVEPRTREDFLQCMEQCRQTFTPRPVLNKNTMLAEVVEKLKKTGHQATAAERTEKQKQLGATQSKFQQRIQEREKELQDLRQAVHSLKRSAQAAVDDSERIFIEMIRSIARIRSEVKELIRDQEKAEVSRAEGLLERLEQEIAELRRRDAELEQLSHTEDHIHFLQNCQALCAPPEPRCVPITFNQHFSFDVARKSVSELKEQLEDFCRGGLLKITESDYSHLTLDPNTVHSKLSLSEGNRQLSCGEQMQPYPDHPERFDYWEQVLCREGLSGRCYWEAEWSGRGDVYIAVSYVGIIRKGIGVYLDHRAGTLSFYSISDTMTLLHRVQTTFTQPLYPGFYANTAGALSLCVPPGPGDLPSITVSPHVPFEAVRKSKQLGATQSKSQQRIQEREKELQDLRQAVQSLKRSAQAAVEDSERIFTEMICSIERRCSEVKELIRDQEKAEVSRAEGLLERLEQEISELRRRDAELEQLSHTEEHIHFLKSCQSLYAPPGPYLPSITVSPHISFEAVRKSVSELKGRMEDVCKGELLKISESVKEVHTVEPRTREDFLQYSCQLTLDPNTVHKQLPVTYKDIRRKGEGVYLDHRAGTLSFYSVSDTMTLLHTVQTTIGVYLDHRAGTLSFYTPLPWVLTAALCHLLLLLG</sequence>
<dbReference type="FunFam" id="2.10.25.10:FF:000379">
    <property type="entry name" value="Cubilin"/>
    <property type="match status" value="1"/>
</dbReference>
<keyword evidence="11" id="KW-0732">Signal</keyword>
<dbReference type="GO" id="GO:0005765">
    <property type="term" value="C:lysosomal membrane"/>
    <property type="evidence" value="ECO:0007669"/>
    <property type="project" value="UniProtKB-SubCell"/>
</dbReference>
<evidence type="ECO:0000256" key="16">
    <source>
        <dbReference type="ARBA" id="ARBA00023098"/>
    </source>
</evidence>
<feature type="domain" description="CUB" evidence="32">
    <location>
        <begin position="3327"/>
        <end position="3448"/>
    </location>
</feature>
<keyword evidence="20" id="KW-0325">Glycoprotein</keyword>
<organism evidence="34 35">
    <name type="scientific">Conger conger</name>
    <name type="common">Conger eel</name>
    <name type="synonym">Muraena conger</name>
    <dbReference type="NCBI Taxonomy" id="82655"/>
    <lineage>
        <taxon>Eukaryota</taxon>
        <taxon>Metazoa</taxon>
        <taxon>Chordata</taxon>
        <taxon>Craniata</taxon>
        <taxon>Vertebrata</taxon>
        <taxon>Euteleostomi</taxon>
        <taxon>Actinopterygii</taxon>
        <taxon>Neopterygii</taxon>
        <taxon>Teleostei</taxon>
        <taxon>Anguilliformes</taxon>
        <taxon>Congridae</taxon>
        <taxon>Conger</taxon>
    </lineage>
</organism>
<dbReference type="SUPFAM" id="SSF57196">
    <property type="entry name" value="EGF/Laminin"/>
    <property type="match status" value="6"/>
</dbReference>
<dbReference type="FunFam" id="2.10.25.10:FF:000279">
    <property type="entry name" value="Neurogenic locus notch 1"/>
    <property type="match status" value="1"/>
</dbReference>
<dbReference type="SMART" id="SM00181">
    <property type="entry name" value="EGF"/>
    <property type="match status" value="7"/>
</dbReference>
<evidence type="ECO:0000256" key="5">
    <source>
        <dbReference type="ARBA" id="ARBA00022536"/>
    </source>
</evidence>
<feature type="region of interest" description="Disordered" evidence="31">
    <location>
        <begin position="85"/>
        <end position="106"/>
    </location>
</feature>
<dbReference type="GO" id="GO:0005509">
    <property type="term" value="F:calcium ion binding"/>
    <property type="evidence" value="ECO:0007669"/>
    <property type="project" value="InterPro"/>
</dbReference>
<feature type="domain" description="CUB" evidence="32">
    <location>
        <begin position="746"/>
        <end position="858"/>
    </location>
</feature>